<proteinExistence type="predicted"/>
<dbReference type="OrthoDB" id="8453431at2"/>
<feature type="transmembrane region" description="Helical" evidence="2">
    <location>
        <begin position="77"/>
        <end position="100"/>
    </location>
</feature>
<feature type="compositionally biased region" description="Basic and acidic residues" evidence="1">
    <location>
        <begin position="1"/>
        <end position="19"/>
    </location>
</feature>
<evidence type="ECO:0000259" key="3">
    <source>
        <dbReference type="Pfam" id="PF02517"/>
    </source>
</evidence>
<gene>
    <name evidence="4" type="ORF">FHU29_003096</name>
</gene>
<keyword evidence="2" id="KW-0472">Membrane</keyword>
<dbReference type="Proteomes" id="UP000567922">
    <property type="component" value="Unassembled WGS sequence"/>
</dbReference>
<dbReference type="Pfam" id="PF02517">
    <property type="entry name" value="Rce1-like"/>
    <property type="match status" value="1"/>
</dbReference>
<feature type="region of interest" description="Disordered" evidence="1">
    <location>
        <begin position="1"/>
        <end position="67"/>
    </location>
</feature>
<feature type="transmembrane region" description="Helical" evidence="2">
    <location>
        <begin position="259"/>
        <end position="278"/>
    </location>
</feature>
<dbReference type="AlphaFoldDB" id="A0A839RQG2"/>
<protein>
    <recommendedName>
        <fullName evidence="3">CAAX prenyl protease 2/Lysostaphin resistance protein A-like domain-containing protein</fullName>
    </recommendedName>
</protein>
<evidence type="ECO:0000256" key="2">
    <source>
        <dbReference type="SAM" id="Phobius"/>
    </source>
</evidence>
<sequence length="308" mass="33201">MRRADDGSGTPDPRDEPREPFPPVPADWWYPTSTGSAAQVEPTTVGGAPAGREMSSQRSRWWRSDEAAQRRQPGQRWGLGAAAFVLAVNLFGFAIGAFLVEDPASPAILLAIILPTLSAALVAVLITFTRGNGPVVDFGLPTKMREFARQCATGLAFGGGAVVGGIILAFLLFLVVDDVPSSVLEETGCMPMSVRIALVMWVWIGAPIAEEVIFRGILWGALERYRFVRRRVGVLVALSSNWSVLAVTTVVFALWHVEFWRLAILLFAGAMFGLARLYTGSVLSSTVAHIVNNTLPALSVLVLPDVMP</sequence>
<keyword evidence="2" id="KW-1133">Transmembrane helix</keyword>
<evidence type="ECO:0000256" key="1">
    <source>
        <dbReference type="SAM" id="MobiDB-lite"/>
    </source>
</evidence>
<dbReference type="RefSeq" id="WP_083962333.1">
    <property type="nucleotide sequence ID" value="NZ_BDDI01000008.1"/>
</dbReference>
<evidence type="ECO:0000313" key="5">
    <source>
        <dbReference type="Proteomes" id="UP000567922"/>
    </source>
</evidence>
<evidence type="ECO:0000313" key="4">
    <source>
        <dbReference type="EMBL" id="MBB3038627.1"/>
    </source>
</evidence>
<feature type="transmembrane region" description="Helical" evidence="2">
    <location>
        <begin position="196"/>
        <end position="220"/>
    </location>
</feature>
<accession>A0A839RQG2</accession>
<dbReference type="GO" id="GO:0080120">
    <property type="term" value="P:CAAX-box protein maturation"/>
    <property type="evidence" value="ECO:0007669"/>
    <property type="project" value="UniProtKB-ARBA"/>
</dbReference>
<keyword evidence="5" id="KW-1185">Reference proteome</keyword>
<dbReference type="GO" id="GO:0004175">
    <property type="term" value="F:endopeptidase activity"/>
    <property type="evidence" value="ECO:0007669"/>
    <property type="project" value="UniProtKB-ARBA"/>
</dbReference>
<dbReference type="EMBL" id="JACHWS010000003">
    <property type="protein sequence ID" value="MBB3038627.1"/>
    <property type="molecule type" value="Genomic_DNA"/>
</dbReference>
<feature type="transmembrane region" description="Helical" evidence="2">
    <location>
        <begin position="232"/>
        <end position="253"/>
    </location>
</feature>
<feature type="domain" description="CAAX prenyl protease 2/Lysostaphin resistance protein A-like" evidence="3">
    <location>
        <begin position="196"/>
        <end position="294"/>
    </location>
</feature>
<dbReference type="InterPro" id="IPR003675">
    <property type="entry name" value="Rce1/LyrA-like_dom"/>
</dbReference>
<reference evidence="4 5" key="1">
    <citation type="submission" date="2020-08" db="EMBL/GenBank/DDBJ databases">
        <title>Sequencing the genomes of 1000 actinobacteria strains.</title>
        <authorList>
            <person name="Klenk H.-P."/>
        </authorList>
    </citation>
    <scope>NUCLEOTIDE SEQUENCE [LARGE SCALE GENOMIC DNA]</scope>
    <source>
        <strain evidence="4 5">DSM 45258</strain>
    </source>
</reference>
<feature type="transmembrane region" description="Helical" evidence="2">
    <location>
        <begin position="151"/>
        <end position="176"/>
    </location>
</feature>
<comment type="caution">
    <text evidence="4">The sequence shown here is derived from an EMBL/GenBank/DDBJ whole genome shotgun (WGS) entry which is preliminary data.</text>
</comment>
<feature type="transmembrane region" description="Helical" evidence="2">
    <location>
        <begin position="106"/>
        <end position="130"/>
    </location>
</feature>
<organism evidence="4 5">
    <name type="scientific">Hoyosella altamirensis</name>
    <dbReference type="NCBI Taxonomy" id="616997"/>
    <lineage>
        <taxon>Bacteria</taxon>
        <taxon>Bacillati</taxon>
        <taxon>Actinomycetota</taxon>
        <taxon>Actinomycetes</taxon>
        <taxon>Mycobacteriales</taxon>
        <taxon>Hoyosellaceae</taxon>
        <taxon>Hoyosella</taxon>
    </lineage>
</organism>
<name>A0A839RQG2_9ACTN</name>
<keyword evidence="2" id="KW-0812">Transmembrane</keyword>